<dbReference type="AlphaFoldDB" id="A0A1I0D726"/>
<dbReference type="RefSeq" id="WP_092361228.1">
    <property type="nucleotide sequence ID" value="NZ_CABJCG010000008.1"/>
</dbReference>
<keyword evidence="1" id="KW-0479">Metal-binding</keyword>
<evidence type="ECO:0000256" key="2">
    <source>
        <dbReference type="ARBA" id="ARBA00023239"/>
    </source>
</evidence>
<sequence>MDNYNIYQDYDQILFKNEVARGTRQLNIMGYSPSGESGDTSVRDLKTGLIYVSGSPSWCFQKNLQDARGWERFITNTDEEVFVPWSEPTCEWYMHVAIYRKRPDIGAIVHTHSEWASVFAICRMDVPLDLIGEGLTGVIPCAAYADAGTHDVAENTADALLHSDCCIMGNHGAVCVGRTLDEAFAKVAWMEQAAQKAYYALLTRKMR</sequence>
<accession>A0A1I0D726</accession>
<feature type="domain" description="Class II aldolase/adducin N-terminal" evidence="3">
    <location>
        <begin position="17"/>
        <end position="198"/>
    </location>
</feature>
<gene>
    <name evidence="4" type="ORF">SAMN05216313_10430</name>
</gene>
<evidence type="ECO:0000313" key="4">
    <source>
        <dbReference type="EMBL" id="SET28009.1"/>
    </source>
</evidence>
<keyword evidence="5" id="KW-1185">Reference proteome</keyword>
<dbReference type="InterPro" id="IPR036409">
    <property type="entry name" value="Aldolase_II/adducin_N_sf"/>
</dbReference>
<dbReference type="Proteomes" id="UP000198508">
    <property type="component" value="Unassembled WGS sequence"/>
</dbReference>
<organism evidence="4 5">
    <name type="scientific">Enterocloster lavalensis</name>
    <dbReference type="NCBI Taxonomy" id="460384"/>
    <lineage>
        <taxon>Bacteria</taxon>
        <taxon>Bacillati</taxon>
        <taxon>Bacillota</taxon>
        <taxon>Clostridia</taxon>
        <taxon>Lachnospirales</taxon>
        <taxon>Lachnospiraceae</taxon>
        <taxon>Enterocloster</taxon>
    </lineage>
</organism>
<dbReference type="GO" id="GO:0019323">
    <property type="term" value="P:pentose catabolic process"/>
    <property type="evidence" value="ECO:0007669"/>
    <property type="project" value="TreeGrafter"/>
</dbReference>
<dbReference type="SUPFAM" id="SSF53639">
    <property type="entry name" value="AraD/HMP-PK domain-like"/>
    <property type="match status" value="1"/>
</dbReference>
<evidence type="ECO:0000256" key="1">
    <source>
        <dbReference type="ARBA" id="ARBA00022723"/>
    </source>
</evidence>
<evidence type="ECO:0000313" key="5">
    <source>
        <dbReference type="Proteomes" id="UP000198508"/>
    </source>
</evidence>
<dbReference type="EMBL" id="FOIM01000004">
    <property type="protein sequence ID" value="SET28009.1"/>
    <property type="molecule type" value="Genomic_DNA"/>
</dbReference>
<keyword evidence="2" id="KW-0456">Lyase</keyword>
<dbReference type="GeneID" id="93276377"/>
<dbReference type="Pfam" id="PF00596">
    <property type="entry name" value="Aldolase_II"/>
    <property type="match status" value="1"/>
</dbReference>
<dbReference type="GO" id="GO:0046872">
    <property type="term" value="F:metal ion binding"/>
    <property type="evidence" value="ECO:0007669"/>
    <property type="project" value="UniProtKB-KW"/>
</dbReference>
<dbReference type="SMART" id="SM01007">
    <property type="entry name" value="Aldolase_II"/>
    <property type="match status" value="1"/>
</dbReference>
<dbReference type="InterPro" id="IPR001303">
    <property type="entry name" value="Aldolase_II/adducin_N"/>
</dbReference>
<name>A0A1I0D726_9FIRM</name>
<dbReference type="PANTHER" id="PTHR22789">
    <property type="entry name" value="FUCULOSE PHOSPHATE ALDOLASE"/>
    <property type="match status" value="1"/>
</dbReference>
<evidence type="ECO:0000259" key="3">
    <source>
        <dbReference type="SMART" id="SM01007"/>
    </source>
</evidence>
<dbReference type="GO" id="GO:0016832">
    <property type="term" value="F:aldehyde-lyase activity"/>
    <property type="evidence" value="ECO:0007669"/>
    <property type="project" value="TreeGrafter"/>
</dbReference>
<dbReference type="InterPro" id="IPR050197">
    <property type="entry name" value="Aldolase_class_II_sugar_metab"/>
</dbReference>
<protein>
    <submittedName>
        <fullName evidence="4">L-fuculose-phosphate aldolase</fullName>
    </submittedName>
</protein>
<dbReference type="Gene3D" id="3.40.225.10">
    <property type="entry name" value="Class II aldolase/adducin N-terminal domain"/>
    <property type="match status" value="1"/>
</dbReference>
<reference evidence="5" key="1">
    <citation type="submission" date="2016-10" db="EMBL/GenBank/DDBJ databases">
        <authorList>
            <person name="Varghese N."/>
            <person name="Submissions S."/>
        </authorList>
    </citation>
    <scope>NUCLEOTIDE SEQUENCE [LARGE SCALE GENOMIC DNA]</scope>
    <source>
        <strain evidence="5">NLAE-zl-G277</strain>
    </source>
</reference>
<dbReference type="PANTHER" id="PTHR22789:SF0">
    <property type="entry name" value="3-OXO-TETRONATE 4-PHOSPHATE DECARBOXYLASE-RELATED"/>
    <property type="match status" value="1"/>
</dbReference>
<dbReference type="GO" id="GO:0005829">
    <property type="term" value="C:cytosol"/>
    <property type="evidence" value="ECO:0007669"/>
    <property type="project" value="TreeGrafter"/>
</dbReference>
<dbReference type="STRING" id="460384.SAMN05216313_10430"/>
<proteinExistence type="predicted"/>